<evidence type="ECO:0000313" key="3">
    <source>
        <dbReference type="Proteomes" id="UP000785679"/>
    </source>
</evidence>
<reference evidence="2" key="1">
    <citation type="submission" date="2019-06" db="EMBL/GenBank/DDBJ databases">
        <authorList>
            <person name="Zheng W."/>
        </authorList>
    </citation>
    <scope>NUCLEOTIDE SEQUENCE</scope>
    <source>
        <strain evidence="2">QDHG01</strain>
    </source>
</reference>
<proteinExistence type="predicted"/>
<dbReference type="EMBL" id="RRYP01019531">
    <property type="protein sequence ID" value="TNV73209.1"/>
    <property type="molecule type" value="Genomic_DNA"/>
</dbReference>
<comment type="caution">
    <text evidence="2">The sequence shown here is derived from an EMBL/GenBank/DDBJ whole genome shotgun (WGS) entry which is preliminary data.</text>
</comment>
<dbReference type="AlphaFoldDB" id="A0A8J8NEA6"/>
<keyword evidence="3" id="KW-1185">Reference proteome</keyword>
<gene>
    <name evidence="2" type="ORF">FGO68_gene2372</name>
</gene>
<accession>A0A8J8NEA6</accession>
<protein>
    <submittedName>
        <fullName evidence="2">Uncharacterized protein</fullName>
    </submittedName>
</protein>
<organism evidence="2 3">
    <name type="scientific">Halteria grandinella</name>
    <dbReference type="NCBI Taxonomy" id="5974"/>
    <lineage>
        <taxon>Eukaryota</taxon>
        <taxon>Sar</taxon>
        <taxon>Alveolata</taxon>
        <taxon>Ciliophora</taxon>
        <taxon>Intramacronucleata</taxon>
        <taxon>Spirotrichea</taxon>
        <taxon>Stichotrichia</taxon>
        <taxon>Sporadotrichida</taxon>
        <taxon>Halteriidae</taxon>
        <taxon>Halteria</taxon>
    </lineage>
</organism>
<evidence type="ECO:0000256" key="1">
    <source>
        <dbReference type="SAM" id="SignalP"/>
    </source>
</evidence>
<feature type="signal peptide" evidence="1">
    <location>
        <begin position="1"/>
        <end position="22"/>
    </location>
</feature>
<feature type="chain" id="PRO_5035299746" evidence="1">
    <location>
        <begin position="23"/>
        <end position="97"/>
    </location>
</feature>
<dbReference type="Proteomes" id="UP000785679">
    <property type="component" value="Unassembled WGS sequence"/>
</dbReference>
<sequence length="97" mass="10787">MGNLVIVLGLISGLIEEQVLVALEIGVFGIFELGRQIQADGGYLEFIALNLPKIAPFDLDSFHDLIENIDPIYECIVAYSSTLRSYNEHLYDLSPVM</sequence>
<name>A0A8J8NEA6_HALGN</name>
<evidence type="ECO:0000313" key="2">
    <source>
        <dbReference type="EMBL" id="TNV73209.1"/>
    </source>
</evidence>
<keyword evidence="1" id="KW-0732">Signal</keyword>